<feature type="transmembrane region" description="Helical" evidence="1">
    <location>
        <begin position="98"/>
        <end position="118"/>
    </location>
</feature>
<dbReference type="PANTHER" id="PTHR37305">
    <property type="entry name" value="INTEGRAL MEMBRANE PROTEIN-RELATED"/>
    <property type="match status" value="1"/>
</dbReference>
<dbReference type="GO" id="GO:0005886">
    <property type="term" value="C:plasma membrane"/>
    <property type="evidence" value="ECO:0007669"/>
    <property type="project" value="UniProtKB-SubCell"/>
</dbReference>
<proteinExistence type="predicted"/>
<feature type="transmembrane region" description="Helical" evidence="1">
    <location>
        <begin position="138"/>
        <end position="159"/>
    </location>
</feature>
<sequence length="256" mass="27422">MLIGLITAPFYDLVAENELQLRSIIRGLNPFIKSFIGGEAAEDLLTPAGYIALRYFAFIPVILGIFGAVAGSGMLAADEERGVLDFVLAHPAGRAAVFWGRLAAMGIGLVIIIGLGWFGLWCGVLRADSLNFPPGQLALPYCSVFAVSALFVTLALALSMMMPSRVAAAMTTGIIVLAGFIITSLAKAIPGLETLARFSPMTYFQTNAMHGLHTEPLFGLLAAAAVFSVFAWFGFRNRDIRVAGDGGWKFPFSPWR</sequence>
<gene>
    <name evidence="2" type="ORF">METZ01_LOCUS137662</name>
</gene>
<keyword evidence="1" id="KW-0472">Membrane</keyword>
<dbReference type="EMBL" id="UINC01020125">
    <property type="protein sequence ID" value="SVA84808.1"/>
    <property type="molecule type" value="Genomic_DNA"/>
</dbReference>
<name>A0A381Z6D1_9ZZZZ</name>
<organism evidence="2">
    <name type="scientific">marine metagenome</name>
    <dbReference type="NCBI Taxonomy" id="408172"/>
    <lineage>
        <taxon>unclassified sequences</taxon>
        <taxon>metagenomes</taxon>
        <taxon>ecological metagenomes</taxon>
    </lineage>
</organism>
<dbReference type="AlphaFoldDB" id="A0A381Z6D1"/>
<keyword evidence="1" id="KW-1133">Transmembrane helix</keyword>
<reference evidence="2" key="1">
    <citation type="submission" date="2018-05" db="EMBL/GenBank/DDBJ databases">
        <authorList>
            <person name="Lanie J.A."/>
            <person name="Ng W.-L."/>
            <person name="Kazmierczak K.M."/>
            <person name="Andrzejewski T.M."/>
            <person name="Davidsen T.M."/>
            <person name="Wayne K.J."/>
            <person name="Tettelin H."/>
            <person name="Glass J.I."/>
            <person name="Rusch D."/>
            <person name="Podicherti R."/>
            <person name="Tsui H.-C.T."/>
            <person name="Winkler M.E."/>
        </authorList>
    </citation>
    <scope>NUCLEOTIDE SEQUENCE</scope>
</reference>
<dbReference type="PANTHER" id="PTHR37305:SF1">
    <property type="entry name" value="MEMBRANE PROTEIN"/>
    <property type="match status" value="1"/>
</dbReference>
<evidence type="ECO:0000256" key="1">
    <source>
        <dbReference type="SAM" id="Phobius"/>
    </source>
</evidence>
<dbReference type="GO" id="GO:0140359">
    <property type="term" value="F:ABC-type transporter activity"/>
    <property type="evidence" value="ECO:0007669"/>
    <property type="project" value="InterPro"/>
</dbReference>
<accession>A0A381Z6D1</accession>
<dbReference type="Pfam" id="PF12679">
    <property type="entry name" value="ABC2_membrane_2"/>
    <property type="match status" value="1"/>
</dbReference>
<feature type="transmembrane region" description="Helical" evidence="1">
    <location>
        <begin position="166"/>
        <end position="189"/>
    </location>
</feature>
<feature type="transmembrane region" description="Helical" evidence="1">
    <location>
        <begin position="55"/>
        <end position="77"/>
    </location>
</feature>
<keyword evidence="1" id="KW-0812">Transmembrane</keyword>
<feature type="transmembrane region" description="Helical" evidence="1">
    <location>
        <begin position="217"/>
        <end position="235"/>
    </location>
</feature>
<protein>
    <recommendedName>
        <fullName evidence="3">ABC-2 type transporter domain-containing protein</fullName>
    </recommendedName>
</protein>
<evidence type="ECO:0008006" key="3">
    <source>
        <dbReference type="Google" id="ProtNLM"/>
    </source>
</evidence>
<evidence type="ECO:0000313" key="2">
    <source>
        <dbReference type="EMBL" id="SVA84808.1"/>
    </source>
</evidence>